<comment type="subcellular location">
    <subcellularLocation>
        <location evidence="1">Nucleus</location>
    </subcellularLocation>
</comment>
<evidence type="ECO:0000256" key="7">
    <source>
        <dbReference type="ARBA" id="ARBA00023242"/>
    </source>
</evidence>
<organism evidence="10 11">
    <name type="scientific">Priapulus caudatus</name>
    <name type="common">Priapulid worm</name>
    <dbReference type="NCBI Taxonomy" id="37621"/>
    <lineage>
        <taxon>Eukaryota</taxon>
        <taxon>Metazoa</taxon>
        <taxon>Ecdysozoa</taxon>
        <taxon>Scalidophora</taxon>
        <taxon>Priapulida</taxon>
        <taxon>Priapulimorpha</taxon>
        <taxon>Priapulimorphida</taxon>
        <taxon>Priapulidae</taxon>
        <taxon>Priapulus</taxon>
    </lineage>
</organism>
<reference evidence="11" key="1">
    <citation type="submission" date="2025-08" db="UniProtKB">
        <authorList>
            <consortium name="RefSeq"/>
        </authorList>
    </citation>
    <scope>IDENTIFICATION</scope>
</reference>
<dbReference type="RefSeq" id="XP_014671438.1">
    <property type="nucleotide sequence ID" value="XM_014815952.1"/>
</dbReference>
<keyword evidence="10" id="KW-1185">Reference proteome</keyword>
<evidence type="ECO:0000259" key="9">
    <source>
        <dbReference type="SMART" id="SM00500"/>
    </source>
</evidence>
<dbReference type="SUPFAM" id="SSF47938">
    <property type="entry name" value="Functional domain of the splicing factor Prp18"/>
    <property type="match status" value="1"/>
</dbReference>
<evidence type="ECO:0000256" key="5">
    <source>
        <dbReference type="ARBA" id="ARBA00022728"/>
    </source>
</evidence>
<evidence type="ECO:0000256" key="1">
    <source>
        <dbReference type="ARBA" id="ARBA00004123"/>
    </source>
</evidence>
<evidence type="ECO:0000256" key="8">
    <source>
        <dbReference type="ARBA" id="ARBA00031388"/>
    </source>
</evidence>
<protein>
    <recommendedName>
        <fullName evidence="3">Pre-mRNA-splicing factor 18</fullName>
    </recommendedName>
    <alternativeName>
        <fullName evidence="8">PRP18 homolog</fullName>
    </alternativeName>
</protein>
<dbReference type="InterPro" id="IPR036285">
    <property type="entry name" value="PRP4-like_sf"/>
</dbReference>
<keyword evidence="6" id="KW-0508">mRNA splicing</keyword>
<proteinExistence type="inferred from homology"/>
<evidence type="ECO:0000256" key="6">
    <source>
        <dbReference type="ARBA" id="ARBA00023187"/>
    </source>
</evidence>
<evidence type="ECO:0000313" key="10">
    <source>
        <dbReference type="Proteomes" id="UP000695022"/>
    </source>
</evidence>
<keyword evidence="4" id="KW-0507">mRNA processing</keyword>
<feature type="domain" description="Pre-mRNA processing factor 4 (PRP4)-like" evidence="9">
    <location>
        <begin position="111"/>
        <end position="160"/>
    </location>
</feature>
<dbReference type="Gene3D" id="4.10.280.110">
    <property type="entry name" value="Pre-mRNA processing factor 4 domain"/>
    <property type="match status" value="1"/>
</dbReference>
<dbReference type="PANTHER" id="PTHR13007">
    <property type="entry name" value="PRE-MRNA SPLICING FACTOR-RELATED"/>
    <property type="match status" value="1"/>
</dbReference>
<sequence length="379" mass="43870">MTLCTIQRGRMQQELLCFSQVMYRSIAMDFLKSEIQKKRKQLEEKNIVCPGKKYFKRGDLIAQQTEAYWEKHHGKTEQEEQTQVARDTNEEAMVPVVSATDFVKDPQKPMLSRKEVIRRLRERGEPILLFGETECDTFQRLRKLEILEPEKVGMRNDFKTAMDKMDQEYFNEVAKAEIGSTSSEPSATHVSIKDDGTTLQEILEFAKDLGTGDNDLDCDTVLKFGKFMLKVWGEAINNQPEEVKRSMKVKLERTLYHQTVSYLKPLFRKLKTRSIPTDLMESLVLIIKFLLAREYVQASDAYLQMAIGNAPWPIGVTMPGIHARTGREKISSKYVGHVLNDETQRKYIQGLKRLMTQCQKFYPADPSKSMEYNAFNFDT</sequence>
<gene>
    <name evidence="11" type="primary">LOC106812152</name>
</gene>
<dbReference type="SMART" id="SM00500">
    <property type="entry name" value="SFM"/>
    <property type="match status" value="1"/>
</dbReference>
<dbReference type="Proteomes" id="UP000695022">
    <property type="component" value="Unplaced"/>
</dbReference>
<dbReference type="Gene3D" id="1.20.940.10">
    <property type="entry name" value="Functional domain of the splicing factor Prp18"/>
    <property type="match status" value="1"/>
</dbReference>
<dbReference type="Pfam" id="PF02840">
    <property type="entry name" value="Prp18"/>
    <property type="match status" value="1"/>
</dbReference>
<dbReference type="Pfam" id="PF08799">
    <property type="entry name" value="PRP4"/>
    <property type="match status" value="1"/>
</dbReference>
<keyword evidence="5" id="KW-0747">Spliceosome</keyword>
<name>A0ABM1EGW7_PRICU</name>
<dbReference type="PANTHER" id="PTHR13007:SF19">
    <property type="entry name" value="PRE-MRNA-SPLICING FACTOR 18"/>
    <property type="match status" value="1"/>
</dbReference>
<dbReference type="SUPFAM" id="SSF158230">
    <property type="entry name" value="PRP4-like"/>
    <property type="match status" value="1"/>
</dbReference>
<comment type="similarity">
    <text evidence="2">Belongs to the PRP18 family.</text>
</comment>
<accession>A0ABM1EGW7</accession>
<evidence type="ECO:0000256" key="4">
    <source>
        <dbReference type="ARBA" id="ARBA00022664"/>
    </source>
</evidence>
<keyword evidence="7" id="KW-0539">Nucleus</keyword>
<evidence type="ECO:0000256" key="2">
    <source>
        <dbReference type="ARBA" id="ARBA00008137"/>
    </source>
</evidence>
<evidence type="ECO:0000313" key="11">
    <source>
        <dbReference type="RefSeq" id="XP_014671438.1"/>
    </source>
</evidence>
<dbReference type="InterPro" id="IPR039979">
    <property type="entry name" value="PRPF18"/>
</dbReference>
<evidence type="ECO:0000256" key="3">
    <source>
        <dbReference type="ARBA" id="ARBA00018242"/>
    </source>
</evidence>
<dbReference type="InterPro" id="IPR014906">
    <property type="entry name" value="PRP4-like"/>
</dbReference>
<dbReference type="InterPro" id="IPR004098">
    <property type="entry name" value="Prp18"/>
</dbReference>
<dbReference type="GeneID" id="106812152"/>